<dbReference type="AlphaFoldDB" id="A0A6J3LTV6"/>
<feature type="domain" description="Histidine-specific methyltransferase SAM-dependent" evidence="1">
    <location>
        <begin position="52"/>
        <end position="99"/>
    </location>
</feature>
<dbReference type="Pfam" id="PF10017">
    <property type="entry name" value="Methyltransf_33"/>
    <property type="match status" value="1"/>
</dbReference>
<evidence type="ECO:0000313" key="2">
    <source>
        <dbReference type="Proteomes" id="UP000504637"/>
    </source>
</evidence>
<proteinExistence type="predicted"/>
<reference evidence="3" key="3">
    <citation type="submission" date="2025-08" db="UniProtKB">
        <authorList>
            <consortium name="RefSeq"/>
        </authorList>
    </citation>
    <scope>IDENTIFICATION</scope>
    <source>
        <strain evidence="3">CBS 342.82</strain>
    </source>
</reference>
<keyword evidence="2" id="KW-1185">Reference proteome</keyword>
<evidence type="ECO:0000313" key="3">
    <source>
        <dbReference type="RefSeq" id="XP_033456256.1"/>
    </source>
</evidence>
<reference evidence="3" key="1">
    <citation type="submission" date="2020-01" db="EMBL/GenBank/DDBJ databases">
        <authorList>
            <consortium name="DOE Joint Genome Institute"/>
            <person name="Haridas S."/>
            <person name="Albert R."/>
            <person name="Binder M."/>
            <person name="Bloem J."/>
            <person name="Labutti K."/>
            <person name="Salamov A."/>
            <person name="Andreopoulos B."/>
            <person name="Baker S.E."/>
            <person name="Barry K."/>
            <person name="Bills G."/>
            <person name="Bluhm B.H."/>
            <person name="Cannon C."/>
            <person name="Castanera R."/>
            <person name="Culley D.E."/>
            <person name="Daum C."/>
            <person name="Ezra D."/>
            <person name="Gonzalez J.B."/>
            <person name="Henrissat B."/>
            <person name="Kuo A."/>
            <person name="Liang C."/>
            <person name="Lipzen A."/>
            <person name="Lutzoni F."/>
            <person name="Magnuson J."/>
            <person name="Mondo S."/>
            <person name="Nolan M."/>
            <person name="Ohm R."/>
            <person name="Pangilinan J."/>
            <person name="Park H.-J."/>
            <person name="Ramirez L."/>
            <person name="Alfaro M."/>
            <person name="Sun H."/>
            <person name="Tritt A."/>
            <person name="Yoshinaga Y."/>
            <person name="Zwiers L.-H."/>
            <person name="Turgeon B.G."/>
            <person name="Goodwin S.B."/>
            <person name="Spatafora J.W."/>
            <person name="Crous P.W."/>
            <person name="Grigoriev I.V."/>
        </authorList>
    </citation>
    <scope>NUCLEOTIDE SEQUENCE</scope>
    <source>
        <strain evidence="3">CBS 342.82</strain>
    </source>
</reference>
<evidence type="ECO:0000259" key="1">
    <source>
        <dbReference type="Pfam" id="PF10017"/>
    </source>
</evidence>
<gene>
    <name evidence="3" type="ORF">K489DRAFT_384134</name>
</gene>
<organism evidence="3">
    <name type="scientific">Dissoconium aciculare CBS 342.82</name>
    <dbReference type="NCBI Taxonomy" id="1314786"/>
    <lineage>
        <taxon>Eukaryota</taxon>
        <taxon>Fungi</taxon>
        <taxon>Dikarya</taxon>
        <taxon>Ascomycota</taxon>
        <taxon>Pezizomycotina</taxon>
        <taxon>Dothideomycetes</taxon>
        <taxon>Dothideomycetidae</taxon>
        <taxon>Mycosphaerellales</taxon>
        <taxon>Dissoconiaceae</taxon>
        <taxon>Dissoconium</taxon>
    </lineage>
</organism>
<reference evidence="3" key="2">
    <citation type="submission" date="2020-04" db="EMBL/GenBank/DDBJ databases">
        <authorList>
            <consortium name="NCBI Genome Project"/>
        </authorList>
    </citation>
    <scope>NUCLEOTIDE SEQUENCE</scope>
    <source>
        <strain evidence="3">CBS 342.82</strain>
    </source>
</reference>
<dbReference type="OrthoDB" id="2906425at2759"/>
<sequence>MDSERNSIVEVIFTLRTANVSLAIRACISTTMLQVTDETETKKGSCDLTESLVASYLGRNPRSLPSTLLWDDVELDIYEQITQSPDYYLTRAESEIIRDEFLDDWVNDDWPDEFYVAYRQRLSEKGVRLPPTSNLPTGADDSVPSAWQISYWLEKIIENAAPWWLPGDLETPAAAEALQTSAAVVREGLEILNQRATAATPGR</sequence>
<dbReference type="GeneID" id="54363586"/>
<accession>A0A6J3LTV6</accession>
<dbReference type="Proteomes" id="UP000504637">
    <property type="component" value="Unplaced"/>
</dbReference>
<protein>
    <recommendedName>
        <fullName evidence="1">Histidine-specific methyltransferase SAM-dependent domain-containing protein</fullName>
    </recommendedName>
</protein>
<dbReference type="InterPro" id="IPR019257">
    <property type="entry name" value="MeTrfase_dom"/>
</dbReference>
<name>A0A6J3LTV6_9PEZI</name>
<dbReference type="RefSeq" id="XP_033456256.1">
    <property type="nucleotide sequence ID" value="XM_033605786.1"/>
</dbReference>